<dbReference type="GO" id="GO:1903037">
    <property type="term" value="P:regulation of leukocyte cell-cell adhesion"/>
    <property type="evidence" value="ECO:0007669"/>
    <property type="project" value="UniProtKB-ARBA"/>
</dbReference>
<reference evidence="12" key="3">
    <citation type="submission" date="2025-09" db="UniProtKB">
        <authorList>
            <consortium name="Ensembl"/>
        </authorList>
    </citation>
    <scope>IDENTIFICATION</scope>
</reference>
<evidence type="ECO:0000256" key="7">
    <source>
        <dbReference type="ARBA" id="ARBA00023180"/>
    </source>
</evidence>
<dbReference type="PROSITE" id="PS50835">
    <property type="entry name" value="IG_LIKE"/>
    <property type="match status" value="2"/>
</dbReference>
<dbReference type="InterPro" id="IPR007110">
    <property type="entry name" value="Ig-like_dom"/>
</dbReference>
<dbReference type="PANTHER" id="PTHR24100:SF102">
    <property type="entry name" value="SELECTION AND UPKEEP OF INTRAEPITHELIAL T-CELLS PROTEIN 2-RELATED"/>
    <property type="match status" value="1"/>
</dbReference>
<evidence type="ECO:0000256" key="4">
    <source>
        <dbReference type="ARBA" id="ARBA00022989"/>
    </source>
</evidence>
<dbReference type="InterPro" id="IPR053896">
    <property type="entry name" value="BTN3A2-like_Ig-C"/>
</dbReference>
<accession>A0A4W2DI26</accession>
<keyword evidence="3" id="KW-0732">Signal</keyword>
<evidence type="ECO:0000256" key="2">
    <source>
        <dbReference type="ARBA" id="ARBA00022692"/>
    </source>
</evidence>
<evidence type="ECO:0000256" key="9">
    <source>
        <dbReference type="ARBA" id="ARBA00038221"/>
    </source>
</evidence>
<dbReference type="Gene3D" id="2.60.40.10">
    <property type="entry name" value="Immunoglobulins"/>
    <property type="match status" value="3"/>
</dbReference>
<keyword evidence="4 10" id="KW-1133">Transmembrane helix</keyword>
<evidence type="ECO:0000313" key="13">
    <source>
        <dbReference type="Proteomes" id="UP000314981"/>
    </source>
</evidence>
<dbReference type="GO" id="GO:0001817">
    <property type="term" value="P:regulation of cytokine production"/>
    <property type="evidence" value="ECO:0007669"/>
    <property type="project" value="TreeGrafter"/>
</dbReference>
<feature type="domain" description="Ig-like" evidence="11">
    <location>
        <begin position="263"/>
        <end position="381"/>
    </location>
</feature>
<dbReference type="Ensembl" id="ENSBIXT00000039503.1">
    <property type="protein sequence ID" value="ENSBIXP00000023773.1"/>
    <property type="gene ID" value="ENSBIXG00000005414.1"/>
</dbReference>
<dbReference type="InterPro" id="IPR036179">
    <property type="entry name" value="Ig-like_dom_sf"/>
</dbReference>
<evidence type="ECO:0000313" key="12">
    <source>
        <dbReference type="Ensembl" id="ENSBIXP00000023773.1"/>
    </source>
</evidence>
<dbReference type="Pfam" id="PF07686">
    <property type="entry name" value="V-set"/>
    <property type="match status" value="1"/>
</dbReference>
<name>A0A4W2DI26_BOBOX</name>
<dbReference type="Proteomes" id="UP000314981">
    <property type="component" value="Chromosome 3"/>
</dbReference>
<dbReference type="InterPro" id="IPR050504">
    <property type="entry name" value="IgSF_BTN/MOG"/>
</dbReference>
<dbReference type="SUPFAM" id="SSF48726">
    <property type="entry name" value="Immunoglobulin"/>
    <property type="match status" value="2"/>
</dbReference>
<dbReference type="GO" id="GO:0050852">
    <property type="term" value="P:T cell receptor signaling pathway"/>
    <property type="evidence" value="ECO:0007669"/>
    <property type="project" value="TreeGrafter"/>
</dbReference>
<evidence type="ECO:0000259" key="11">
    <source>
        <dbReference type="PROSITE" id="PS50835"/>
    </source>
</evidence>
<dbReference type="AlphaFoldDB" id="A0A4W2DI26"/>
<feature type="transmembrane region" description="Helical" evidence="10">
    <location>
        <begin position="208"/>
        <end position="233"/>
    </location>
</feature>
<evidence type="ECO:0000256" key="1">
    <source>
        <dbReference type="ARBA" id="ARBA00004370"/>
    </source>
</evidence>
<evidence type="ECO:0000256" key="10">
    <source>
        <dbReference type="SAM" id="Phobius"/>
    </source>
</evidence>
<dbReference type="GO" id="GO:0009897">
    <property type="term" value="C:external side of plasma membrane"/>
    <property type="evidence" value="ECO:0007669"/>
    <property type="project" value="TreeGrafter"/>
</dbReference>
<keyword evidence="7" id="KW-0325">Glycoprotein</keyword>
<dbReference type="SMART" id="SM00406">
    <property type="entry name" value="IGv"/>
    <property type="match status" value="1"/>
</dbReference>
<feature type="transmembrane region" description="Helical" evidence="10">
    <location>
        <begin position="560"/>
        <end position="580"/>
    </location>
</feature>
<reference evidence="12 13" key="1">
    <citation type="submission" date="2018-11" db="EMBL/GenBank/DDBJ databases">
        <title>Haplotype-resolved cattle genomes.</title>
        <authorList>
            <person name="Low W.Y."/>
            <person name="Tearle R."/>
            <person name="Bickhart D.M."/>
            <person name="Rosen B.D."/>
            <person name="Koren S."/>
            <person name="Rhie A."/>
            <person name="Hiendleder S."/>
            <person name="Phillippy A.M."/>
            <person name="Smith T.P.L."/>
            <person name="Williams J.L."/>
        </authorList>
    </citation>
    <scope>NUCLEOTIDE SEQUENCE [LARGE SCALE GENOMIC DNA]</scope>
</reference>
<protein>
    <recommendedName>
        <fullName evidence="11">Ig-like domain-containing protein</fullName>
    </recommendedName>
</protein>
<evidence type="ECO:0000256" key="8">
    <source>
        <dbReference type="ARBA" id="ARBA00023319"/>
    </source>
</evidence>
<dbReference type="FunFam" id="2.60.40.10:FF:000142">
    <property type="entry name" value="V-set domain-containing T-cell activation inhibitor 1"/>
    <property type="match status" value="1"/>
</dbReference>
<feature type="transmembrane region" description="Helical" evidence="10">
    <location>
        <begin position="486"/>
        <end position="506"/>
    </location>
</feature>
<feature type="domain" description="Ig-like" evidence="11">
    <location>
        <begin position="401"/>
        <end position="470"/>
    </location>
</feature>
<comment type="similarity">
    <text evidence="9">Belongs to the SKINT family.</text>
</comment>
<keyword evidence="8" id="KW-0393">Immunoglobulin domain</keyword>
<evidence type="ECO:0000256" key="3">
    <source>
        <dbReference type="ARBA" id="ARBA00022729"/>
    </source>
</evidence>
<evidence type="ECO:0000256" key="5">
    <source>
        <dbReference type="ARBA" id="ARBA00023136"/>
    </source>
</evidence>
<keyword evidence="6" id="KW-1015">Disulfide bond</keyword>
<keyword evidence="2 10" id="KW-0812">Transmembrane</keyword>
<dbReference type="PANTHER" id="PTHR24100">
    <property type="entry name" value="BUTYROPHILIN"/>
    <property type="match status" value="1"/>
</dbReference>
<dbReference type="CDD" id="cd05713">
    <property type="entry name" value="IgV_MOG_like"/>
    <property type="match status" value="1"/>
</dbReference>
<dbReference type="FunFam" id="2.60.40.10:FF:000088">
    <property type="entry name" value="Butyrophilin subfamily 1 member A1"/>
    <property type="match status" value="2"/>
</dbReference>
<sequence>MQSDQNLPNFNLDVNLSIASSSVEDHDVNETLFRFPIQPQSNNCLDLSVPFPPALGLETQIHVQAPGIEGLTVDYNSGGWFPKPQMECRDSRGEIVPHSSKSYSQDGARLFHMKMTLVLRNQSWGNMTCYIHNPLTGEEKRTNIILADDLFYPDHIWMTFSVLLLFVMLFLAIVLLCCQCFTNGDNCCNQCGVTKRICLKVMLFPYDFLGWLSSSITQLPCLLAFSGMLIIYLKFRKRGVMEMTGQSFSRYFVATLLLQMITPSSEQFTVNGIEGPILAPLGGKVELSCQLSPPQTAEHMEIRWFRNHYKRPVHLYKDGKDLYGETISNYVERTELLTDAIGEGKVTLRIFSVNADDDGTYHCFFKDGDFYEEAITEVKVTATSLETQILVHPPNTKGLLVECNSGGWFPQPQMEWRDSREEIIPPSSKSHSQDTDKLFNMKMTLLIQSTHGNVTCYLRNPVTGQEEKISIVLSNKPFLWNTVWKLILGLILALPLTFTMASSIALHHRLQRAQIRGARSSLQSPLCLRACTGYCLPVTRHTVPISDPHFELDVMWLEDMTVILCVLMVFITMIISSAYFRLRGCLQN</sequence>
<dbReference type="InterPro" id="IPR013783">
    <property type="entry name" value="Ig-like_fold"/>
</dbReference>
<dbReference type="GO" id="GO:0042110">
    <property type="term" value="P:T cell activation"/>
    <property type="evidence" value="ECO:0007669"/>
    <property type="project" value="UniProtKB-ARBA"/>
</dbReference>
<reference evidence="12" key="2">
    <citation type="submission" date="2025-08" db="UniProtKB">
        <authorList>
            <consortium name="Ensembl"/>
        </authorList>
    </citation>
    <scope>IDENTIFICATION</scope>
</reference>
<dbReference type="SMART" id="SM00409">
    <property type="entry name" value="IG"/>
    <property type="match status" value="1"/>
</dbReference>
<keyword evidence="13" id="KW-1185">Reference proteome</keyword>
<dbReference type="GO" id="GO:0050863">
    <property type="term" value="P:regulation of T cell activation"/>
    <property type="evidence" value="ECO:0007669"/>
    <property type="project" value="UniProtKB-ARBA"/>
</dbReference>
<dbReference type="InterPro" id="IPR013106">
    <property type="entry name" value="Ig_V-set"/>
</dbReference>
<dbReference type="GO" id="GO:0005102">
    <property type="term" value="F:signaling receptor binding"/>
    <property type="evidence" value="ECO:0007669"/>
    <property type="project" value="TreeGrafter"/>
</dbReference>
<comment type="subcellular location">
    <subcellularLocation>
        <location evidence="1">Membrane</location>
    </subcellularLocation>
</comment>
<organism evidence="12 13">
    <name type="scientific">Bos indicus x Bos taurus</name>
    <name type="common">Hybrid cattle</name>
    <dbReference type="NCBI Taxonomy" id="30522"/>
    <lineage>
        <taxon>Eukaryota</taxon>
        <taxon>Metazoa</taxon>
        <taxon>Chordata</taxon>
        <taxon>Craniata</taxon>
        <taxon>Vertebrata</taxon>
        <taxon>Euteleostomi</taxon>
        <taxon>Mammalia</taxon>
        <taxon>Eutheria</taxon>
        <taxon>Laurasiatheria</taxon>
        <taxon>Artiodactyla</taxon>
        <taxon>Ruminantia</taxon>
        <taxon>Pecora</taxon>
        <taxon>Bovidae</taxon>
        <taxon>Bovinae</taxon>
        <taxon>Bos</taxon>
    </lineage>
</organism>
<proteinExistence type="inferred from homology"/>
<dbReference type="Pfam" id="PF22705">
    <property type="entry name" value="C2-set_3"/>
    <property type="match status" value="2"/>
</dbReference>
<keyword evidence="5 10" id="KW-0472">Membrane</keyword>
<dbReference type="InterPro" id="IPR003599">
    <property type="entry name" value="Ig_sub"/>
</dbReference>
<evidence type="ECO:0000256" key="6">
    <source>
        <dbReference type="ARBA" id="ARBA00023157"/>
    </source>
</evidence>
<feature type="transmembrane region" description="Helical" evidence="10">
    <location>
        <begin position="156"/>
        <end position="176"/>
    </location>
</feature>
<dbReference type="STRING" id="30522.A0A4W2DI26"/>